<dbReference type="AlphaFoldDB" id="A0A386HSF1"/>
<gene>
    <name evidence="3" type="ORF">D6B99_14640</name>
</gene>
<sequence length="526" mass="58536">MYTLNLSKPKKRFLFSPLLVMALMVTAITSCSKKNALPNTINSKDLAIKPAKDADITVYSGSNALYSTLSDVTTSTATTGFGTFTYTKYYSYSDLPEQYQSAMPDYVTNDEKTYVKNYIKAHPNEASADFSDVNYFIQYAGSSYDAYAGATMKDHNGAQHSVTGSNQMDYIEINGKHINGYNAGGGPNALCQNLPLSNPAYHDSWGDVNNTKYNAYKIYKISYNGKDGYYLGFDYKTQKNSGEHFDGDGVYNDYVIKLTPADGNNQEGGNNGNNGSSQTTVTNNGEVEVNLSINDKKSEGDYIATKLSIHVRDTTDAEVFIPVPAAYYITADDMHIVISHHLDLEKYNNILGSTTMDYTIAGQTVTLVIAYELNGIRITTSGINSAVLKSLRAEYGDGLTFEVWNYYKKENGTSELTRETLQSQYLNKSSIAFTTNTGKYINAFGALYNYNGRVYDKANTLTGVLTPYIDSACTQVLDVQYWDRSTSDAKYYILHSHVNPWDCIVKPTDESYILNETEVYNKIYKK</sequence>
<feature type="region of interest" description="Disordered" evidence="1">
    <location>
        <begin position="261"/>
        <end position="282"/>
    </location>
</feature>
<organism evidence="3 4">
    <name type="scientific">Arachidicoccus soli</name>
    <dbReference type="NCBI Taxonomy" id="2341117"/>
    <lineage>
        <taxon>Bacteria</taxon>
        <taxon>Pseudomonadati</taxon>
        <taxon>Bacteroidota</taxon>
        <taxon>Chitinophagia</taxon>
        <taxon>Chitinophagales</taxon>
        <taxon>Chitinophagaceae</taxon>
        <taxon>Arachidicoccus</taxon>
    </lineage>
</organism>
<reference evidence="3 4" key="1">
    <citation type="submission" date="2018-09" db="EMBL/GenBank/DDBJ databases">
        <title>Arachidicoccus sp. nov., a bacterium isolated from soil.</title>
        <authorList>
            <person name="Weon H.-Y."/>
            <person name="Kwon S.-W."/>
            <person name="Lee S.A."/>
        </authorList>
    </citation>
    <scope>NUCLEOTIDE SEQUENCE [LARGE SCALE GENOMIC DNA]</scope>
    <source>
        <strain evidence="3 4">KIS59-12</strain>
    </source>
</reference>
<protein>
    <submittedName>
        <fullName evidence="3">Uncharacterized protein</fullName>
    </submittedName>
</protein>
<keyword evidence="2" id="KW-0732">Signal</keyword>
<dbReference type="KEGG" id="ark:D6B99_14640"/>
<dbReference type="RefSeq" id="WP_119989771.1">
    <property type="nucleotide sequence ID" value="NZ_CP032489.1"/>
</dbReference>
<dbReference type="OrthoDB" id="1083067at2"/>
<evidence type="ECO:0000256" key="1">
    <source>
        <dbReference type="SAM" id="MobiDB-lite"/>
    </source>
</evidence>
<feature type="chain" id="PRO_5017198735" evidence="2">
    <location>
        <begin position="28"/>
        <end position="526"/>
    </location>
</feature>
<name>A0A386HSF1_9BACT</name>
<accession>A0A386HSF1</accession>
<evidence type="ECO:0000256" key="2">
    <source>
        <dbReference type="SAM" id="SignalP"/>
    </source>
</evidence>
<proteinExistence type="predicted"/>
<dbReference type="EMBL" id="CP032489">
    <property type="protein sequence ID" value="AYD48733.1"/>
    <property type="molecule type" value="Genomic_DNA"/>
</dbReference>
<keyword evidence="4" id="KW-1185">Reference proteome</keyword>
<dbReference type="Proteomes" id="UP000266118">
    <property type="component" value="Chromosome"/>
</dbReference>
<feature type="compositionally biased region" description="Low complexity" evidence="1">
    <location>
        <begin position="263"/>
        <end position="282"/>
    </location>
</feature>
<evidence type="ECO:0000313" key="3">
    <source>
        <dbReference type="EMBL" id="AYD48733.1"/>
    </source>
</evidence>
<feature type="signal peptide" evidence="2">
    <location>
        <begin position="1"/>
        <end position="27"/>
    </location>
</feature>
<evidence type="ECO:0000313" key="4">
    <source>
        <dbReference type="Proteomes" id="UP000266118"/>
    </source>
</evidence>